<sequence length="196" mass="21805">MKTILRKISKVHFKAIVASAVLLVVGSQIMGKTVQKWQRWDELQRTQVKTEAKILSYQVLVKQSGGIQSYQITYEFDAPGKGGSLSSSSELQKKLQEKFFSGSDYRLNKSEIPKPKNDDKQYFSKTQVVEPNFNASPNDSTIAVIYAANNPQNSLIEGTGRYPIPEAFMISLLLALGSYLGFIGVSPCFRADNIKS</sequence>
<keyword evidence="1" id="KW-0812">Transmembrane</keyword>
<proteinExistence type="predicted"/>
<feature type="transmembrane region" description="Helical" evidence="1">
    <location>
        <begin position="167"/>
        <end position="189"/>
    </location>
</feature>
<evidence type="ECO:0000313" key="3">
    <source>
        <dbReference type="Proteomes" id="UP000813215"/>
    </source>
</evidence>
<keyword evidence="1" id="KW-1133">Transmembrane helix</keyword>
<dbReference type="EMBL" id="JAHHHW010000136">
    <property type="protein sequence ID" value="MBW4434610.1"/>
    <property type="molecule type" value="Genomic_DNA"/>
</dbReference>
<evidence type="ECO:0000313" key="2">
    <source>
        <dbReference type="EMBL" id="MBW4434610.1"/>
    </source>
</evidence>
<reference evidence="2" key="1">
    <citation type="submission" date="2021-05" db="EMBL/GenBank/DDBJ databases">
        <authorList>
            <person name="Pietrasiak N."/>
            <person name="Ward R."/>
            <person name="Stajich J.E."/>
            <person name="Kurbessoian T."/>
        </authorList>
    </citation>
    <scope>NUCLEOTIDE SEQUENCE</scope>
    <source>
        <strain evidence="2">HA4357-MV3</strain>
    </source>
</reference>
<comment type="caution">
    <text evidence="2">The sequence shown here is derived from an EMBL/GenBank/DDBJ whole genome shotgun (WGS) entry which is preliminary data.</text>
</comment>
<gene>
    <name evidence="2" type="ORF">KME28_23575</name>
</gene>
<protein>
    <recommendedName>
        <fullName evidence="4">DUF3592 domain-containing protein</fullName>
    </recommendedName>
</protein>
<dbReference type="AlphaFoldDB" id="A0A9E3LW28"/>
<evidence type="ECO:0008006" key="4">
    <source>
        <dbReference type="Google" id="ProtNLM"/>
    </source>
</evidence>
<dbReference type="Proteomes" id="UP000813215">
    <property type="component" value="Unassembled WGS sequence"/>
</dbReference>
<name>A0A9E3LW28_9NOST</name>
<evidence type="ECO:0000256" key="1">
    <source>
        <dbReference type="SAM" id="Phobius"/>
    </source>
</evidence>
<accession>A0A9E3LW28</accession>
<organism evidence="2 3">
    <name type="scientific">Pelatocladus maniniholoensis HA4357-MV3</name>
    <dbReference type="NCBI Taxonomy" id="1117104"/>
    <lineage>
        <taxon>Bacteria</taxon>
        <taxon>Bacillati</taxon>
        <taxon>Cyanobacteriota</taxon>
        <taxon>Cyanophyceae</taxon>
        <taxon>Nostocales</taxon>
        <taxon>Nostocaceae</taxon>
        <taxon>Pelatocladus</taxon>
    </lineage>
</organism>
<keyword evidence="1" id="KW-0472">Membrane</keyword>
<reference evidence="2" key="2">
    <citation type="journal article" date="2022" name="Microbiol. Resour. Announc.">
        <title>Metagenome Sequencing to Explore Phylogenomics of Terrestrial Cyanobacteria.</title>
        <authorList>
            <person name="Ward R.D."/>
            <person name="Stajich J.E."/>
            <person name="Johansen J.R."/>
            <person name="Huntemann M."/>
            <person name="Clum A."/>
            <person name="Foster B."/>
            <person name="Foster B."/>
            <person name="Roux S."/>
            <person name="Palaniappan K."/>
            <person name="Varghese N."/>
            <person name="Mukherjee S."/>
            <person name="Reddy T.B.K."/>
            <person name="Daum C."/>
            <person name="Copeland A."/>
            <person name="Chen I.A."/>
            <person name="Ivanova N.N."/>
            <person name="Kyrpides N.C."/>
            <person name="Shapiro N."/>
            <person name="Eloe-Fadrosh E.A."/>
            <person name="Pietrasiak N."/>
        </authorList>
    </citation>
    <scope>NUCLEOTIDE SEQUENCE</scope>
    <source>
        <strain evidence="2">HA4357-MV3</strain>
    </source>
</reference>